<dbReference type="EMBL" id="ASPP01026866">
    <property type="protein sequence ID" value="ETO06716.1"/>
    <property type="molecule type" value="Genomic_DNA"/>
</dbReference>
<keyword evidence="1" id="KW-0732">Signal</keyword>
<dbReference type="Proteomes" id="UP000023152">
    <property type="component" value="Unassembled WGS sequence"/>
</dbReference>
<evidence type="ECO:0000313" key="2">
    <source>
        <dbReference type="EMBL" id="ETO06716.1"/>
    </source>
</evidence>
<keyword evidence="3" id="KW-1185">Reference proteome</keyword>
<comment type="caution">
    <text evidence="2">The sequence shown here is derived from an EMBL/GenBank/DDBJ whole genome shotgun (WGS) entry which is preliminary data.</text>
</comment>
<protein>
    <submittedName>
        <fullName evidence="2">Uncharacterized protein</fullName>
    </submittedName>
</protein>
<accession>X6LZC8</accession>
<sequence length="184" mass="20129">MLHVLSVLAFLLVSCSARLAHFALVYQGECVQASTTERECQGSARSQTIAAYIDPTEGVQFQDTQQDTGVTSLLTITIIQNPKSFQAYGYINFGFDPNTQIQTTLTFENNQNDLTAITNGDHFIDAGFYNITGLICFDKNNKGGTGAYSYAHGLISLNGQGQYNTQNQVSDWYAFLEAAIGIPE</sequence>
<name>X6LZC8_RETFI</name>
<feature type="signal peptide" evidence="1">
    <location>
        <begin position="1"/>
        <end position="17"/>
    </location>
</feature>
<evidence type="ECO:0000256" key="1">
    <source>
        <dbReference type="SAM" id="SignalP"/>
    </source>
</evidence>
<evidence type="ECO:0000313" key="3">
    <source>
        <dbReference type="Proteomes" id="UP000023152"/>
    </source>
</evidence>
<dbReference type="AlphaFoldDB" id="X6LZC8"/>
<proteinExistence type="predicted"/>
<organism evidence="2 3">
    <name type="scientific">Reticulomyxa filosa</name>
    <dbReference type="NCBI Taxonomy" id="46433"/>
    <lineage>
        <taxon>Eukaryota</taxon>
        <taxon>Sar</taxon>
        <taxon>Rhizaria</taxon>
        <taxon>Retaria</taxon>
        <taxon>Foraminifera</taxon>
        <taxon>Monothalamids</taxon>
        <taxon>Reticulomyxidae</taxon>
        <taxon>Reticulomyxa</taxon>
    </lineage>
</organism>
<gene>
    <name evidence="2" type="ORF">RFI_30677</name>
</gene>
<reference evidence="2 3" key="1">
    <citation type="journal article" date="2013" name="Curr. Biol.">
        <title>The Genome of the Foraminiferan Reticulomyxa filosa.</title>
        <authorList>
            <person name="Glockner G."/>
            <person name="Hulsmann N."/>
            <person name="Schleicher M."/>
            <person name="Noegel A.A."/>
            <person name="Eichinger L."/>
            <person name="Gallinger C."/>
            <person name="Pawlowski J."/>
            <person name="Sierra R."/>
            <person name="Euteneuer U."/>
            <person name="Pillet L."/>
            <person name="Moustafa A."/>
            <person name="Platzer M."/>
            <person name="Groth M."/>
            <person name="Szafranski K."/>
            <person name="Schliwa M."/>
        </authorList>
    </citation>
    <scope>NUCLEOTIDE SEQUENCE [LARGE SCALE GENOMIC DNA]</scope>
</reference>
<feature type="chain" id="PRO_5004975531" evidence="1">
    <location>
        <begin position="18"/>
        <end position="184"/>
    </location>
</feature>